<dbReference type="PRINTS" id="PR00102">
    <property type="entry name" value="OTCASE"/>
</dbReference>
<protein>
    <recommendedName>
        <fullName evidence="5 8">Ornithine carbamoyltransferase</fullName>
        <shortName evidence="8">OTCase</shortName>
        <ecNumber evidence="4 8">2.1.3.3</ecNumber>
    </recommendedName>
</protein>
<feature type="binding site" evidence="8">
    <location>
        <position position="172"/>
    </location>
    <ligand>
        <name>L-ornithine</name>
        <dbReference type="ChEBI" id="CHEBI:46911"/>
    </ligand>
</feature>
<organism evidence="11 12">
    <name type="scientific">Sulfoacidibacillus ferrooxidans</name>
    <dbReference type="NCBI Taxonomy" id="2005001"/>
    <lineage>
        <taxon>Bacteria</taxon>
        <taxon>Bacillati</taxon>
        <taxon>Bacillota</taxon>
        <taxon>Bacilli</taxon>
        <taxon>Bacillales</taxon>
        <taxon>Alicyclobacillaceae</taxon>
        <taxon>Sulfoacidibacillus</taxon>
    </lineage>
</organism>
<evidence type="ECO:0000256" key="6">
    <source>
        <dbReference type="ARBA" id="ARBA00022679"/>
    </source>
</evidence>
<dbReference type="PRINTS" id="PR00100">
    <property type="entry name" value="AOTCASE"/>
</dbReference>
<dbReference type="GO" id="GO:0005737">
    <property type="term" value="C:cytoplasm"/>
    <property type="evidence" value="ECO:0007669"/>
    <property type="project" value="UniProtKB-SubCell"/>
</dbReference>
<comment type="pathway">
    <text evidence="2">Amino-acid biosynthesis; L-arginine biosynthesis; L-arginine from L-ornithine and carbamoyl phosphate: step 1/3.</text>
</comment>
<dbReference type="FunFam" id="3.40.50.1370:FF:000008">
    <property type="entry name" value="Ornithine carbamoyltransferase"/>
    <property type="match status" value="1"/>
</dbReference>
<feature type="binding site" evidence="8">
    <location>
        <begin position="276"/>
        <end position="277"/>
    </location>
    <ligand>
        <name>carbamoyl phosphate</name>
        <dbReference type="ChEBI" id="CHEBI:58228"/>
    </ligand>
</feature>
<reference evidence="11" key="1">
    <citation type="submission" date="2022-03" db="EMBL/GenBank/DDBJ databases">
        <title>Draft Genome Sequence of Firmicute Strain S0AB, a Heterotrophic Iron/Sulfur-Oxidizing Extreme Acidophile.</title>
        <authorList>
            <person name="Vergara E."/>
            <person name="Pakostova E."/>
            <person name="Johnson D.B."/>
            <person name="Holmes D.S."/>
        </authorList>
    </citation>
    <scope>NUCLEOTIDE SEQUENCE</scope>
    <source>
        <strain evidence="11">S0AB</strain>
    </source>
</reference>
<dbReference type="SUPFAM" id="SSF53671">
    <property type="entry name" value="Aspartate/ornithine carbamoyltransferase"/>
    <property type="match status" value="1"/>
</dbReference>
<feature type="binding site" evidence="8">
    <location>
        <position position="114"/>
    </location>
    <ligand>
        <name>carbamoyl phosphate</name>
        <dbReference type="ChEBI" id="CHEBI:58228"/>
    </ligand>
</feature>
<dbReference type="Gene3D" id="3.40.50.1370">
    <property type="entry name" value="Aspartate/ornithine carbamoyltransferase"/>
    <property type="match status" value="2"/>
</dbReference>
<comment type="subcellular location">
    <subcellularLocation>
        <location evidence="8">Cytoplasm</location>
    </subcellularLocation>
</comment>
<evidence type="ECO:0000256" key="1">
    <source>
        <dbReference type="ARBA" id="ARBA00003822"/>
    </source>
</evidence>
<feature type="binding site" evidence="8">
    <location>
        <position position="236"/>
    </location>
    <ligand>
        <name>L-ornithine</name>
        <dbReference type="ChEBI" id="CHEBI:46911"/>
    </ligand>
</feature>
<feature type="binding site" evidence="8">
    <location>
        <begin position="63"/>
        <end position="66"/>
    </location>
    <ligand>
        <name>carbamoyl phosphate</name>
        <dbReference type="ChEBI" id="CHEBI:58228"/>
    </ligand>
</feature>
<dbReference type="PROSITE" id="PS00097">
    <property type="entry name" value="CARBAMOYLTRANSFERASE"/>
    <property type="match status" value="1"/>
</dbReference>
<comment type="catalytic activity">
    <reaction evidence="7 8">
        <text>carbamoyl phosphate + L-ornithine = L-citrulline + phosphate + H(+)</text>
        <dbReference type="Rhea" id="RHEA:19513"/>
        <dbReference type="ChEBI" id="CHEBI:15378"/>
        <dbReference type="ChEBI" id="CHEBI:43474"/>
        <dbReference type="ChEBI" id="CHEBI:46911"/>
        <dbReference type="ChEBI" id="CHEBI:57743"/>
        <dbReference type="ChEBI" id="CHEBI:58228"/>
        <dbReference type="EC" id="2.1.3.3"/>
    </reaction>
</comment>
<evidence type="ECO:0000256" key="7">
    <source>
        <dbReference type="ARBA" id="ARBA00048772"/>
    </source>
</evidence>
<dbReference type="NCBIfam" id="TIGR00658">
    <property type="entry name" value="orni_carb_tr"/>
    <property type="match status" value="1"/>
</dbReference>
<feature type="domain" description="Aspartate/ornithine carbamoyltransferase Asp/Orn-binding" evidence="9">
    <location>
        <begin position="161"/>
        <end position="314"/>
    </location>
</feature>
<dbReference type="RefSeq" id="WP_336605149.1">
    <property type="nucleotide sequence ID" value="NZ_JALBUF010000002.1"/>
</dbReference>
<feature type="binding site" evidence="8">
    <location>
        <begin position="141"/>
        <end position="144"/>
    </location>
    <ligand>
        <name>carbamoyl phosphate</name>
        <dbReference type="ChEBI" id="CHEBI:58228"/>
    </ligand>
</feature>
<evidence type="ECO:0000256" key="8">
    <source>
        <dbReference type="HAMAP-Rule" id="MF_01109"/>
    </source>
</evidence>
<comment type="function">
    <text evidence="1">Reversibly catalyzes the transfer of the carbamoyl group from carbamoyl phosphate (CP) to the N(epsilon) atom of ornithine (ORN) to produce L-citrulline.</text>
</comment>
<comment type="similarity">
    <text evidence="3 8">Belongs to the aspartate/ornithine carbamoyltransferase superfamily. OTCase family.</text>
</comment>
<dbReference type="EMBL" id="JALBUF010000002">
    <property type="protein sequence ID" value="MCI0182720.1"/>
    <property type="molecule type" value="Genomic_DNA"/>
</dbReference>
<evidence type="ECO:0000256" key="4">
    <source>
        <dbReference type="ARBA" id="ARBA00013007"/>
    </source>
</evidence>
<feature type="binding site" evidence="8">
    <location>
        <begin position="240"/>
        <end position="241"/>
    </location>
    <ligand>
        <name>L-ornithine</name>
        <dbReference type="ChEBI" id="CHEBI:46911"/>
    </ligand>
</feature>
<evidence type="ECO:0000256" key="3">
    <source>
        <dbReference type="ARBA" id="ARBA00007805"/>
    </source>
</evidence>
<evidence type="ECO:0000259" key="9">
    <source>
        <dbReference type="Pfam" id="PF00185"/>
    </source>
</evidence>
<dbReference type="Proteomes" id="UP001139263">
    <property type="component" value="Unassembled WGS sequence"/>
</dbReference>
<dbReference type="Pfam" id="PF00185">
    <property type="entry name" value="OTCace"/>
    <property type="match status" value="1"/>
</dbReference>
<keyword evidence="8" id="KW-0963">Cytoplasm</keyword>
<dbReference type="GO" id="GO:0004585">
    <property type="term" value="F:ornithine carbamoyltransferase activity"/>
    <property type="evidence" value="ECO:0007669"/>
    <property type="project" value="UniProtKB-UniRule"/>
</dbReference>
<dbReference type="InterPro" id="IPR002292">
    <property type="entry name" value="Orn/put_carbamltrans"/>
</dbReference>
<dbReference type="NCBIfam" id="NF001986">
    <property type="entry name" value="PRK00779.1"/>
    <property type="match status" value="1"/>
</dbReference>
<gene>
    <name evidence="11" type="primary">argF</name>
    <name evidence="11" type="ORF">MM817_00989</name>
</gene>
<dbReference type="InterPro" id="IPR006130">
    <property type="entry name" value="Asp/Orn_carbamoylTrfase"/>
</dbReference>
<dbReference type="HAMAP" id="MF_01109">
    <property type="entry name" value="OTCase"/>
    <property type="match status" value="1"/>
</dbReference>
<dbReference type="InterPro" id="IPR036901">
    <property type="entry name" value="Asp/Orn_carbamoylTrfase_sf"/>
</dbReference>
<dbReference type="InterPro" id="IPR006131">
    <property type="entry name" value="Asp_carbamoyltransf_Asp/Orn-bd"/>
</dbReference>
<dbReference type="GO" id="GO:0042450">
    <property type="term" value="P:L-arginine biosynthetic process via ornithine"/>
    <property type="evidence" value="ECO:0007669"/>
    <property type="project" value="UniProtKB-UniRule"/>
</dbReference>
<keyword evidence="6 8" id="KW-0808">Transferase</keyword>
<dbReference type="PANTHER" id="PTHR45753:SF3">
    <property type="entry name" value="ORNITHINE TRANSCARBAMYLASE, MITOCHONDRIAL"/>
    <property type="match status" value="1"/>
</dbReference>
<dbReference type="GO" id="GO:0019240">
    <property type="term" value="P:citrulline biosynthetic process"/>
    <property type="evidence" value="ECO:0007669"/>
    <property type="project" value="TreeGrafter"/>
</dbReference>
<dbReference type="AlphaFoldDB" id="A0A9X1V8E9"/>
<dbReference type="Pfam" id="PF02729">
    <property type="entry name" value="OTCace_N"/>
    <property type="match status" value="1"/>
</dbReference>
<feature type="binding site" evidence="8">
    <location>
        <position position="90"/>
    </location>
    <ligand>
        <name>carbamoyl phosphate</name>
        <dbReference type="ChEBI" id="CHEBI:58228"/>
    </ligand>
</feature>
<evidence type="ECO:0000313" key="11">
    <source>
        <dbReference type="EMBL" id="MCI0182720.1"/>
    </source>
</evidence>
<evidence type="ECO:0000259" key="10">
    <source>
        <dbReference type="Pfam" id="PF02729"/>
    </source>
</evidence>
<name>A0A9X1V8E9_9BACL</name>
<evidence type="ECO:0000313" key="12">
    <source>
        <dbReference type="Proteomes" id="UP001139263"/>
    </source>
</evidence>
<dbReference type="InterPro" id="IPR006132">
    <property type="entry name" value="Asp/Orn_carbamoyltranf_P-bd"/>
</dbReference>
<dbReference type="EC" id="2.1.3.3" evidence="4 8"/>
<proteinExistence type="inferred from homology"/>
<feature type="domain" description="Aspartate/ornithine carbamoyltransferase carbamoyl-P binding" evidence="10">
    <location>
        <begin position="15"/>
        <end position="154"/>
    </location>
</feature>
<dbReference type="GO" id="GO:0016597">
    <property type="term" value="F:amino acid binding"/>
    <property type="evidence" value="ECO:0007669"/>
    <property type="project" value="InterPro"/>
</dbReference>
<evidence type="ECO:0000256" key="2">
    <source>
        <dbReference type="ARBA" id="ARBA00004975"/>
    </source>
</evidence>
<keyword evidence="12" id="KW-1185">Reference proteome</keyword>
<dbReference type="InterPro" id="IPR024904">
    <property type="entry name" value="OTCase_ArgI"/>
</dbReference>
<dbReference type="PANTHER" id="PTHR45753">
    <property type="entry name" value="ORNITHINE CARBAMOYLTRANSFERASE, MITOCHONDRIAL"/>
    <property type="match status" value="1"/>
</dbReference>
<comment type="caution">
    <text evidence="11">The sequence shown here is derived from an EMBL/GenBank/DDBJ whole genome shotgun (WGS) entry which is preliminary data.</text>
</comment>
<accession>A0A9X1V8E9</accession>
<feature type="binding site" evidence="8">
    <location>
        <position position="304"/>
    </location>
    <ligand>
        <name>carbamoyl phosphate</name>
        <dbReference type="ChEBI" id="CHEBI:58228"/>
    </ligand>
</feature>
<sequence>MGMVAARESGLKGTHFLDFGGWTAHEMHTVLALANELKQQRARHEATPYLQGKTLGMLFDKASTRTRVSFEVGMYELGGHALFLSDQATQVGRGESLADTARVLSRYVHGLMVRTHAHARVEQLARYATVPVINGLTDDHHPVQVLADFMTILEHKGRLRGLTLGYVGDGNNMAHSLLQAASIVGMDIRIAVPKGYEPRVDIVDQARRRAMALHSQVILTEDPSTAVEGADIVYTDVWASMGQEEESDKRIVDFKGFEVNAKMLKRAQSDAIFMHCLPAHRGEEVSEEVLEGAQSVVFDQAENRLHAQKALLVALMGDHQ</sequence>
<evidence type="ECO:0000256" key="5">
    <source>
        <dbReference type="ARBA" id="ARBA00016634"/>
    </source>
</evidence>